<accession>A0A9D1N4R5</accession>
<proteinExistence type="inferred from homology"/>
<evidence type="ECO:0000256" key="1">
    <source>
        <dbReference type="ARBA" id="ARBA00006738"/>
    </source>
</evidence>
<dbReference type="NCBIfam" id="TIGR00252">
    <property type="entry name" value="YraN family protein"/>
    <property type="match status" value="1"/>
</dbReference>
<comment type="caution">
    <text evidence="3">The sequence shown here is derived from an EMBL/GenBank/DDBJ whole genome shotgun (WGS) entry which is preliminary data.</text>
</comment>
<comment type="similarity">
    <text evidence="1 2">Belongs to the UPF0102 family.</text>
</comment>
<dbReference type="NCBIfam" id="NF009150">
    <property type="entry name" value="PRK12497.1-3"/>
    <property type="match status" value="1"/>
</dbReference>
<gene>
    <name evidence="3" type="ORF">IAD24_07860</name>
</gene>
<dbReference type="AlphaFoldDB" id="A0A9D1N4R5"/>
<dbReference type="SUPFAM" id="SSF52980">
    <property type="entry name" value="Restriction endonuclease-like"/>
    <property type="match status" value="1"/>
</dbReference>
<dbReference type="PANTHER" id="PTHR34039">
    <property type="entry name" value="UPF0102 PROTEIN YRAN"/>
    <property type="match status" value="1"/>
</dbReference>
<protein>
    <recommendedName>
        <fullName evidence="2">UPF0102 protein IAD24_07860</fullName>
    </recommendedName>
</protein>
<dbReference type="EMBL" id="DVNZ01000252">
    <property type="protein sequence ID" value="HIU95055.1"/>
    <property type="molecule type" value="Genomic_DNA"/>
</dbReference>
<dbReference type="HAMAP" id="MF_00048">
    <property type="entry name" value="UPF0102"/>
    <property type="match status" value="1"/>
</dbReference>
<evidence type="ECO:0000313" key="4">
    <source>
        <dbReference type="Proteomes" id="UP000824128"/>
    </source>
</evidence>
<dbReference type="Pfam" id="PF02021">
    <property type="entry name" value="UPF0102"/>
    <property type="match status" value="1"/>
</dbReference>
<evidence type="ECO:0000313" key="3">
    <source>
        <dbReference type="EMBL" id="HIU95055.1"/>
    </source>
</evidence>
<dbReference type="InterPro" id="IPR003509">
    <property type="entry name" value="UPF0102_YraN-like"/>
</dbReference>
<dbReference type="NCBIfam" id="NF009154">
    <property type="entry name" value="PRK12497.3-3"/>
    <property type="match status" value="1"/>
</dbReference>
<dbReference type="Gene3D" id="3.40.1350.10">
    <property type="match status" value="1"/>
</dbReference>
<dbReference type="InterPro" id="IPR011856">
    <property type="entry name" value="tRNA_endonuc-like_dom_sf"/>
</dbReference>
<name>A0A9D1N4R5_9FIRM</name>
<dbReference type="GO" id="GO:0003676">
    <property type="term" value="F:nucleic acid binding"/>
    <property type="evidence" value="ECO:0007669"/>
    <property type="project" value="InterPro"/>
</dbReference>
<dbReference type="PANTHER" id="PTHR34039:SF1">
    <property type="entry name" value="UPF0102 PROTEIN YRAN"/>
    <property type="match status" value="1"/>
</dbReference>
<organism evidence="3 4">
    <name type="scientific">Candidatus Aphodomorpha intestinavium</name>
    <dbReference type="NCBI Taxonomy" id="2840672"/>
    <lineage>
        <taxon>Bacteria</taxon>
        <taxon>Bacillati</taxon>
        <taxon>Bacillota</taxon>
        <taxon>Clostridia</taxon>
        <taxon>Eubacteriales</taxon>
        <taxon>Candidatus Aphodomorpha</taxon>
    </lineage>
</organism>
<reference evidence="3" key="2">
    <citation type="journal article" date="2021" name="PeerJ">
        <title>Extensive microbial diversity within the chicken gut microbiome revealed by metagenomics and culture.</title>
        <authorList>
            <person name="Gilroy R."/>
            <person name="Ravi A."/>
            <person name="Getino M."/>
            <person name="Pursley I."/>
            <person name="Horton D.L."/>
            <person name="Alikhan N.F."/>
            <person name="Baker D."/>
            <person name="Gharbi K."/>
            <person name="Hall N."/>
            <person name="Watson M."/>
            <person name="Adriaenssens E.M."/>
            <person name="Foster-Nyarko E."/>
            <person name="Jarju S."/>
            <person name="Secka A."/>
            <person name="Antonio M."/>
            <person name="Oren A."/>
            <person name="Chaudhuri R.R."/>
            <person name="La Ragione R."/>
            <person name="Hildebrand F."/>
            <person name="Pallen M.J."/>
        </authorList>
    </citation>
    <scope>NUCLEOTIDE SEQUENCE</scope>
    <source>
        <strain evidence="3">ChiGjej2B2-16831</strain>
    </source>
</reference>
<reference evidence="3" key="1">
    <citation type="submission" date="2020-10" db="EMBL/GenBank/DDBJ databases">
        <authorList>
            <person name="Gilroy R."/>
        </authorList>
    </citation>
    <scope>NUCLEOTIDE SEQUENCE</scope>
    <source>
        <strain evidence="3">ChiGjej2B2-16831</strain>
    </source>
</reference>
<dbReference type="Proteomes" id="UP000824128">
    <property type="component" value="Unassembled WGS sequence"/>
</dbReference>
<sequence>MSAQSAGRRGERLALRYLRRRGYRLLQRNYRHGRHEIDLVMQDGDCLVFVEVKARSNIAFGTPAMAVGREKQRFLRLAAAAYMQRHRCAAQPARFDVVEVYLPEEKIQHIVNAFPG</sequence>
<dbReference type="InterPro" id="IPR011335">
    <property type="entry name" value="Restrct_endonuc-II-like"/>
</dbReference>
<evidence type="ECO:0000256" key="2">
    <source>
        <dbReference type="HAMAP-Rule" id="MF_00048"/>
    </source>
</evidence>